<evidence type="ECO:0000256" key="1">
    <source>
        <dbReference type="SAM" id="SignalP"/>
    </source>
</evidence>
<dbReference type="AlphaFoldDB" id="A0AAV2LC70"/>
<accession>A0AAV2LC70</accession>
<sequence>MKDFLMFQALLLAVFITAFGFPTRTLAHKEEHIYEEPDMDHIHEGLAIEACGGDLYEEIPVYTQLEGAEAP</sequence>
<reference evidence="2 3" key="1">
    <citation type="submission" date="2024-04" db="EMBL/GenBank/DDBJ databases">
        <authorList>
            <person name="Waldvogel A.-M."/>
            <person name="Schoenle A."/>
        </authorList>
    </citation>
    <scope>NUCLEOTIDE SEQUENCE [LARGE SCALE GENOMIC DNA]</scope>
</reference>
<proteinExistence type="predicted"/>
<name>A0AAV2LC70_KNICA</name>
<evidence type="ECO:0008006" key="4">
    <source>
        <dbReference type="Google" id="ProtNLM"/>
    </source>
</evidence>
<evidence type="ECO:0000313" key="3">
    <source>
        <dbReference type="Proteomes" id="UP001497482"/>
    </source>
</evidence>
<keyword evidence="3" id="KW-1185">Reference proteome</keyword>
<feature type="chain" id="PRO_5043595493" description="Secreted protein" evidence="1">
    <location>
        <begin position="21"/>
        <end position="71"/>
    </location>
</feature>
<organism evidence="2 3">
    <name type="scientific">Knipowitschia caucasica</name>
    <name type="common">Caucasian dwarf goby</name>
    <name type="synonym">Pomatoschistus caucasicus</name>
    <dbReference type="NCBI Taxonomy" id="637954"/>
    <lineage>
        <taxon>Eukaryota</taxon>
        <taxon>Metazoa</taxon>
        <taxon>Chordata</taxon>
        <taxon>Craniata</taxon>
        <taxon>Vertebrata</taxon>
        <taxon>Euteleostomi</taxon>
        <taxon>Actinopterygii</taxon>
        <taxon>Neopterygii</taxon>
        <taxon>Teleostei</taxon>
        <taxon>Neoteleostei</taxon>
        <taxon>Acanthomorphata</taxon>
        <taxon>Gobiaria</taxon>
        <taxon>Gobiiformes</taxon>
        <taxon>Gobioidei</taxon>
        <taxon>Gobiidae</taxon>
        <taxon>Gobiinae</taxon>
        <taxon>Knipowitschia</taxon>
    </lineage>
</organism>
<protein>
    <recommendedName>
        <fullName evidence="4">Secreted protein</fullName>
    </recommendedName>
</protein>
<evidence type="ECO:0000313" key="2">
    <source>
        <dbReference type="EMBL" id="CAL1599960.1"/>
    </source>
</evidence>
<gene>
    <name evidence="2" type="ORF">KC01_LOCUS28134</name>
</gene>
<feature type="signal peptide" evidence="1">
    <location>
        <begin position="1"/>
        <end position="20"/>
    </location>
</feature>
<dbReference type="EMBL" id="OZ035845">
    <property type="protein sequence ID" value="CAL1599960.1"/>
    <property type="molecule type" value="Genomic_DNA"/>
</dbReference>
<dbReference type="Proteomes" id="UP001497482">
    <property type="component" value="Chromosome 23"/>
</dbReference>
<keyword evidence="1" id="KW-0732">Signal</keyword>